<feature type="transmembrane region" description="Helical" evidence="1">
    <location>
        <begin position="12"/>
        <end position="37"/>
    </location>
</feature>
<name>A0ABR1GDS6_AURAN</name>
<dbReference type="PANTHER" id="PTHR13146:SF3">
    <property type="entry name" value="EAMA DOMAIN-CONTAINING PROTEIN"/>
    <property type="match status" value="1"/>
</dbReference>
<protein>
    <submittedName>
        <fullName evidence="2">EamA-like transporter family protein</fullName>
    </submittedName>
</protein>
<gene>
    <name evidence="2" type="ORF">SO694_00009147</name>
</gene>
<keyword evidence="1" id="KW-0472">Membrane</keyword>
<reference evidence="2 3" key="1">
    <citation type="submission" date="2024-03" db="EMBL/GenBank/DDBJ databases">
        <title>Aureococcus anophagefferens CCMP1851 and Kratosvirus quantuckense: Draft genome of a second virus-susceptible host strain in the model system.</title>
        <authorList>
            <person name="Chase E."/>
            <person name="Truchon A.R."/>
            <person name="Schepens W."/>
            <person name="Wilhelm S.W."/>
        </authorList>
    </citation>
    <scope>NUCLEOTIDE SEQUENCE [LARGE SCALE GENOMIC DNA]</scope>
    <source>
        <strain evidence="2 3">CCMP1851</strain>
    </source>
</reference>
<keyword evidence="1" id="KW-1133">Transmembrane helix</keyword>
<accession>A0ABR1GDS6</accession>
<feature type="transmembrane region" description="Helical" evidence="1">
    <location>
        <begin position="161"/>
        <end position="180"/>
    </location>
</feature>
<dbReference type="PROSITE" id="PS51257">
    <property type="entry name" value="PROKAR_LIPOPROTEIN"/>
    <property type="match status" value="1"/>
</dbReference>
<feature type="transmembrane region" description="Helical" evidence="1">
    <location>
        <begin position="106"/>
        <end position="131"/>
    </location>
</feature>
<keyword evidence="3" id="KW-1185">Reference proteome</keyword>
<dbReference type="InterPro" id="IPR037185">
    <property type="entry name" value="EmrE-like"/>
</dbReference>
<dbReference type="Proteomes" id="UP001363151">
    <property type="component" value="Unassembled WGS sequence"/>
</dbReference>
<organism evidence="2 3">
    <name type="scientific">Aureococcus anophagefferens</name>
    <name type="common">Harmful bloom alga</name>
    <dbReference type="NCBI Taxonomy" id="44056"/>
    <lineage>
        <taxon>Eukaryota</taxon>
        <taxon>Sar</taxon>
        <taxon>Stramenopiles</taxon>
        <taxon>Ochrophyta</taxon>
        <taxon>Pelagophyceae</taxon>
        <taxon>Pelagomonadales</taxon>
        <taxon>Pelagomonadaceae</taxon>
        <taxon>Aureococcus</taxon>
    </lineage>
</organism>
<proteinExistence type="predicted"/>
<dbReference type="PANTHER" id="PTHR13146">
    <property type="match status" value="1"/>
</dbReference>
<feature type="transmembrane region" description="Helical" evidence="1">
    <location>
        <begin position="137"/>
        <end position="154"/>
    </location>
</feature>
<feature type="transmembrane region" description="Helical" evidence="1">
    <location>
        <begin position="309"/>
        <end position="329"/>
    </location>
</feature>
<dbReference type="EMBL" id="JBBJCI010000031">
    <property type="protein sequence ID" value="KAK7254244.1"/>
    <property type="molecule type" value="Genomic_DNA"/>
</dbReference>
<feature type="transmembrane region" description="Helical" evidence="1">
    <location>
        <begin position="272"/>
        <end position="297"/>
    </location>
</feature>
<dbReference type="SUPFAM" id="SSF103481">
    <property type="entry name" value="Multidrug resistance efflux transporter EmrE"/>
    <property type="match status" value="1"/>
</dbReference>
<evidence type="ECO:0000313" key="2">
    <source>
        <dbReference type="EMBL" id="KAK7254244.1"/>
    </source>
</evidence>
<sequence>MSGGRGGSEPTCGMAEFLVFVGALVAGTGCSLCSKVLLSMQSVGLSGELESFQNPLFQTWGMFLGMVFALPVHFLMEANKRRKKKRGYATIGDDAPEFKEITGSTYLLLAIPALFDLAATALCMFGLTYIAVSVYQMLRGAAIVFVAILKHFVIKDKLSGFMWVGVGLNVVSILLVGATASSSGGPEGKDPLVGVGLILAGAFVQSLQYAFEEKVMSGDVGAPPLLVIGMEGFWGFFVCTFVLYPLLYGLGVEDPFDTWVMFRNSTEIQGMFLLYFVSIFFYNMLAVLVTFMLNSVWHAILDNFRPITVWVTDLFLFYAVTAGSFGEAWVWPGSYIQVLALAVLLYGTAVYNGSVKVPGCEYPPEPSLVPASPLPVVRASPSLQASSLLKSPLIHGTPGSRGTPASRRIPQTITELPAKPGVSRTNSM</sequence>
<evidence type="ECO:0000256" key="1">
    <source>
        <dbReference type="SAM" id="Phobius"/>
    </source>
</evidence>
<comment type="caution">
    <text evidence="2">The sequence shown here is derived from an EMBL/GenBank/DDBJ whole genome shotgun (WGS) entry which is preliminary data.</text>
</comment>
<feature type="transmembrane region" description="Helical" evidence="1">
    <location>
        <begin position="57"/>
        <end position="76"/>
    </location>
</feature>
<feature type="transmembrane region" description="Helical" evidence="1">
    <location>
        <begin position="232"/>
        <end position="252"/>
    </location>
</feature>
<evidence type="ECO:0000313" key="3">
    <source>
        <dbReference type="Proteomes" id="UP001363151"/>
    </source>
</evidence>
<keyword evidence="1" id="KW-0812">Transmembrane</keyword>